<dbReference type="RefSeq" id="WP_247243143.1">
    <property type="nucleotide sequence ID" value="NZ_JALJRA010000004.1"/>
</dbReference>
<evidence type="ECO:0000256" key="3">
    <source>
        <dbReference type="ARBA" id="ARBA00022676"/>
    </source>
</evidence>
<dbReference type="HAMAP" id="MF_00033">
    <property type="entry name" value="MurG"/>
    <property type="match status" value="1"/>
</dbReference>
<keyword evidence="5 10" id="KW-0133">Cell shape</keyword>
<feature type="binding site" evidence="10">
    <location>
        <position position="165"/>
    </location>
    <ligand>
        <name>UDP-N-acetyl-alpha-D-glucosamine</name>
        <dbReference type="ChEBI" id="CHEBI:57705"/>
    </ligand>
</feature>
<reference evidence="13 14" key="1">
    <citation type="submission" date="2024-06" db="EMBL/GenBank/DDBJ databases">
        <title>Genomic Encyclopedia of Type Strains, Phase IV (KMG-IV): sequencing the most valuable type-strain genomes for metagenomic binning, comparative biology and taxonomic classification.</title>
        <authorList>
            <person name="Goeker M."/>
        </authorList>
    </citation>
    <scope>NUCLEOTIDE SEQUENCE [LARGE SCALE GENOMIC DNA]</scope>
    <source>
        <strain evidence="13 14">DSM 105042</strain>
    </source>
</reference>
<evidence type="ECO:0000256" key="5">
    <source>
        <dbReference type="ARBA" id="ARBA00022960"/>
    </source>
</evidence>
<feature type="binding site" evidence="10">
    <location>
        <position position="193"/>
    </location>
    <ligand>
        <name>UDP-N-acetyl-alpha-D-glucosamine</name>
        <dbReference type="ChEBI" id="CHEBI:57705"/>
    </ligand>
</feature>
<dbReference type="PANTHER" id="PTHR21015">
    <property type="entry name" value="UDP-N-ACETYLGLUCOSAMINE--N-ACETYLMURAMYL-(PENTAPEPTIDE) PYROPHOSPHORYL-UNDECAPRENOL N-ACETYLGLUCOSAMINE TRANSFERASE 1"/>
    <property type="match status" value="1"/>
</dbReference>
<evidence type="ECO:0000256" key="8">
    <source>
        <dbReference type="ARBA" id="ARBA00023306"/>
    </source>
</evidence>
<dbReference type="NCBIfam" id="TIGR01133">
    <property type="entry name" value="murG"/>
    <property type="match status" value="1"/>
</dbReference>
<keyword evidence="3 10" id="KW-0328">Glycosyltransferase</keyword>
<keyword evidence="8 10" id="KW-0131">Cell cycle</keyword>
<dbReference type="InterPro" id="IPR004276">
    <property type="entry name" value="GlycoTrans_28_N"/>
</dbReference>
<evidence type="ECO:0000256" key="10">
    <source>
        <dbReference type="HAMAP-Rule" id="MF_00033"/>
    </source>
</evidence>
<comment type="function">
    <text evidence="10">Cell wall formation. Catalyzes the transfer of a GlcNAc subunit on undecaprenyl-pyrophosphoryl-MurNAc-pentapeptide (lipid intermediate I) to form undecaprenyl-pyrophosphoryl-MurNAc-(pentapeptide)GlcNAc (lipid intermediate II).</text>
</comment>
<feature type="binding site" evidence="10">
    <location>
        <begin position="13"/>
        <end position="15"/>
    </location>
    <ligand>
        <name>UDP-N-acetyl-alpha-D-glucosamine</name>
        <dbReference type="ChEBI" id="CHEBI:57705"/>
    </ligand>
</feature>
<keyword evidence="4 10" id="KW-0808">Transferase</keyword>
<dbReference type="Pfam" id="PF04101">
    <property type="entry name" value="Glyco_tran_28_C"/>
    <property type="match status" value="1"/>
</dbReference>
<evidence type="ECO:0000256" key="9">
    <source>
        <dbReference type="ARBA" id="ARBA00023316"/>
    </source>
</evidence>
<keyword evidence="1 10" id="KW-1003">Cell membrane</keyword>
<dbReference type="Pfam" id="PF03033">
    <property type="entry name" value="Glyco_transf_28"/>
    <property type="match status" value="1"/>
</dbReference>
<dbReference type="InterPro" id="IPR007235">
    <property type="entry name" value="Glyco_trans_28_C"/>
</dbReference>
<evidence type="ECO:0000256" key="1">
    <source>
        <dbReference type="ARBA" id="ARBA00022475"/>
    </source>
</evidence>
<evidence type="ECO:0000313" key="13">
    <source>
        <dbReference type="EMBL" id="MET3585161.1"/>
    </source>
</evidence>
<gene>
    <name evidence="10" type="primary">murG</name>
    <name evidence="13" type="ORF">ABID21_001263</name>
</gene>
<protein>
    <recommendedName>
        <fullName evidence="10">UDP-N-acetylglucosamine--N-acetylmuramyl-(pentapeptide) pyrophosphoryl-undecaprenol N-acetylglucosamine transferase</fullName>
        <ecNumber evidence="10">2.4.1.227</ecNumber>
    </recommendedName>
    <alternativeName>
        <fullName evidence="10">Undecaprenyl-PP-MurNAc-pentapeptide-UDPGlcNAc GlcNAc transferase</fullName>
    </alternativeName>
</protein>
<accession>A0ABV2H3P4</accession>
<comment type="subcellular location">
    <subcellularLocation>
        <location evidence="10">Cell membrane</location>
        <topology evidence="10">Peripheral membrane protein</topology>
        <orientation evidence="10">Cytoplasmic side</orientation>
    </subcellularLocation>
</comment>
<dbReference type="EMBL" id="JBEPLJ010000004">
    <property type="protein sequence ID" value="MET3585161.1"/>
    <property type="molecule type" value="Genomic_DNA"/>
</dbReference>
<dbReference type="GO" id="GO:0016757">
    <property type="term" value="F:glycosyltransferase activity"/>
    <property type="evidence" value="ECO:0007669"/>
    <property type="project" value="UniProtKB-KW"/>
</dbReference>
<comment type="caution">
    <text evidence="13">The sequence shown here is derived from an EMBL/GenBank/DDBJ whole genome shotgun (WGS) entry which is preliminary data.</text>
</comment>
<organism evidence="13 14">
    <name type="scientific">Pseudorhizobium tarimense</name>
    <dbReference type="NCBI Taxonomy" id="1079109"/>
    <lineage>
        <taxon>Bacteria</taxon>
        <taxon>Pseudomonadati</taxon>
        <taxon>Pseudomonadota</taxon>
        <taxon>Alphaproteobacteria</taxon>
        <taxon>Hyphomicrobiales</taxon>
        <taxon>Rhizobiaceae</taxon>
        <taxon>Rhizobium/Agrobacterium group</taxon>
        <taxon>Pseudorhizobium</taxon>
    </lineage>
</organism>
<comment type="similarity">
    <text evidence="10">Belongs to the glycosyltransferase 28 family. MurG subfamily.</text>
</comment>
<name>A0ABV2H3P4_9HYPH</name>
<comment type="pathway">
    <text evidence="10">Cell wall biogenesis; peptidoglycan biosynthesis.</text>
</comment>
<keyword evidence="6 10" id="KW-0573">Peptidoglycan synthesis</keyword>
<keyword evidence="7 10" id="KW-0472">Membrane</keyword>
<feature type="binding site" evidence="10">
    <location>
        <position position="294"/>
    </location>
    <ligand>
        <name>UDP-N-acetyl-alpha-D-glucosamine</name>
        <dbReference type="ChEBI" id="CHEBI:57705"/>
    </ligand>
</feature>
<evidence type="ECO:0000259" key="12">
    <source>
        <dbReference type="Pfam" id="PF04101"/>
    </source>
</evidence>
<comment type="caution">
    <text evidence="10">Lacks conserved residue(s) required for the propagation of feature annotation.</text>
</comment>
<feature type="binding site" evidence="10">
    <location>
        <position position="124"/>
    </location>
    <ligand>
        <name>UDP-N-acetyl-alpha-D-glucosamine</name>
        <dbReference type="ChEBI" id="CHEBI:57705"/>
    </ligand>
</feature>
<dbReference type="SUPFAM" id="SSF53756">
    <property type="entry name" value="UDP-Glycosyltransferase/glycogen phosphorylase"/>
    <property type="match status" value="1"/>
</dbReference>
<dbReference type="PANTHER" id="PTHR21015:SF22">
    <property type="entry name" value="GLYCOSYLTRANSFERASE"/>
    <property type="match status" value="1"/>
</dbReference>
<evidence type="ECO:0000256" key="6">
    <source>
        <dbReference type="ARBA" id="ARBA00022984"/>
    </source>
</evidence>
<evidence type="ECO:0000256" key="7">
    <source>
        <dbReference type="ARBA" id="ARBA00023136"/>
    </source>
</evidence>
<keyword evidence="14" id="KW-1185">Reference proteome</keyword>
<feature type="domain" description="Glycosyl transferase family 28 C-terminal" evidence="12">
    <location>
        <begin position="187"/>
        <end position="351"/>
    </location>
</feature>
<evidence type="ECO:0000256" key="4">
    <source>
        <dbReference type="ARBA" id="ARBA00022679"/>
    </source>
</evidence>
<dbReference type="InterPro" id="IPR006009">
    <property type="entry name" value="GlcNAc_MurG"/>
</dbReference>
<dbReference type="Proteomes" id="UP001549031">
    <property type="component" value="Unassembled WGS sequence"/>
</dbReference>
<dbReference type="Gene3D" id="3.40.50.2000">
    <property type="entry name" value="Glycogen Phosphorylase B"/>
    <property type="match status" value="2"/>
</dbReference>
<keyword evidence="9 10" id="KW-0961">Cell wall biogenesis/degradation</keyword>
<keyword evidence="2 10" id="KW-0132">Cell division</keyword>
<feature type="domain" description="Glycosyltransferase family 28 N-terminal" evidence="11">
    <location>
        <begin position="6"/>
        <end position="141"/>
    </location>
</feature>
<sequence length="374" mass="39373">MSKGIILLAAGGTGGHLFPAEALGHELRSRGYSVHLVTDRRAERFAGKFPADEIHVVPSATFASKNPIALLRTGWTLWSGLRKARHLIGRLKPIAVVGFGGYPTVPPLLAATSMGIPSLIHEQNAVMGRANKALASRVQAIAGGFLPEGTGAHGQKTVTTGNPVRPAVLEAAKTVYRPSTESQDFRLLVFGGSQGAQFFSKAIPAAVALLEPAQRARLTVTQQARSDDAASVTKAYHVLDIPADVSSFFGDMAERLADAHLVICRSGASTVSEIAVIGRPAILVPYPHALDHDQAANAAALVARGGAEVVPQAELSPERLAQMISAAMNEPERLQSMAQAARRAGHPDAAALLADLVVSMSARQTVQQYKGEHP</sequence>
<comment type="catalytic activity">
    <reaction evidence="10">
        <text>di-trans,octa-cis-undecaprenyl diphospho-N-acetyl-alpha-D-muramoyl-L-alanyl-D-glutamyl-meso-2,6-diaminopimeloyl-D-alanyl-D-alanine + UDP-N-acetyl-alpha-D-glucosamine = di-trans,octa-cis-undecaprenyl diphospho-[N-acetyl-alpha-D-glucosaminyl-(1-&gt;4)]-N-acetyl-alpha-D-muramoyl-L-alanyl-D-glutamyl-meso-2,6-diaminopimeloyl-D-alanyl-D-alanine + UDP + H(+)</text>
        <dbReference type="Rhea" id="RHEA:31227"/>
        <dbReference type="ChEBI" id="CHEBI:15378"/>
        <dbReference type="ChEBI" id="CHEBI:57705"/>
        <dbReference type="ChEBI" id="CHEBI:58223"/>
        <dbReference type="ChEBI" id="CHEBI:61387"/>
        <dbReference type="ChEBI" id="CHEBI:61388"/>
        <dbReference type="EC" id="2.4.1.227"/>
    </reaction>
</comment>
<dbReference type="EC" id="2.4.1.227" evidence="10"/>
<evidence type="ECO:0000259" key="11">
    <source>
        <dbReference type="Pfam" id="PF03033"/>
    </source>
</evidence>
<proteinExistence type="inferred from homology"/>
<dbReference type="CDD" id="cd03785">
    <property type="entry name" value="GT28_MurG"/>
    <property type="match status" value="1"/>
</dbReference>
<evidence type="ECO:0000256" key="2">
    <source>
        <dbReference type="ARBA" id="ARBA00022618"/>
    </source>
</evidence>
<evidence type="ECO:0000313" key="14">
    <source>
        <dbReference type="Proteomes" id="UP001549031"/>
    </source>
</evidence>